<reference evidence="8" key="1">
    <citation type="submission" date="2021-12" db="EMBL/GenBank/DDBJ databases">
        <authorList>
            <person name="Zaccaron A."/>
            <person name="Stergiopoulos I."/>
        </authorList>
    </citation>
    <scope>NUCLEOTIDE SEQUENCE</scope>
    <source>
        <strain evidence="8">Race5_Kim</strain>
    </source>
</reference>
<dbReference type="GO" id="GO:0005730">
    <property type="term" value="C:nucleolus"/>
    <property type="evidence" value="ECO:0007669"/>
    <property type="project" value="TreeGrafter"/>
</dbReference>
<reference evidence="8" key="2">
    <citation type="journal article" date="2022" name="Microb. Genom.">
        <title>A chromosome-scale genome assembly of the tomato pathogen Cladosporium fulvum reveals a compartmentalized genome architecture and the presence of a dispensable chromosome.</title>
        <authorList>
            <person name="Zaccaron A.Z."/>
            <person name="Chen L.H."/>
            <person name="Samaras A."/>
            <person name="Stergiopoulos I."/>
        </authorList>
    </citation>
    <scope>NUCLEOTIDE SEQUENCE</scope>
    <source>
        <strain evidence="8">Race5_Kim</strain>
    </source>
</reference>
<feature type="binding site" evidence="5">
    <location>
        <position position="322"/>
    </location>
    <ligand>
        <name>S-adenosyl-L-methionine</name>
        <dbReference type="ChEBI" id="CHEBI:59789"/>
    </ligand>
</feature>
<keyword evidence="3 5" id="KW-0949">S-adenosyl-L-methionine</keyword>
<keyword evidence="1 5" id="KW-0489">Methyltransferase</keyword>
<name>A0A9Q8L9F4_PASFU</name>
<comment type="similarity">
    <text evidence="5">Belongs to the class I-like SAM-binding methyltransferase superfamily. RsmB/NOP family.</text>
</comment>
<feature type="compositionally biased region" description="Acidic residues" evidence="6">
    <location>
        <begin position="534"/>
        <end position="550"/>
    </location>
</feature>
<evidence type="ECO:0000313" key="9">
    <source>
        <dbReference type="Proteomes" id="UP000756132"/>
    </source>
</evidence>
<dbReference type="SUPFAM" id="SSF53335">
    <property type="entry name" value="S-adenosyl-L-methionine-dependent methyltransferases"/>
    <property type="match status" value="1"/>
</dbReference>
<feature type="region of interest" description="Disordered" evidence="6">
    <location>
        <begin position="533"/>
        <end position="559"/>
    </location>
</feature>
<dbReference type="InterPro" id="IPR029063">
    <property type="entry name" value="SAM-dependent_MTases_sf"/>
</dbReference>
<evidence type="ECO:0000256" key="2">
    <source>
        <dbReference type="ARBA" id="ARBA00022679"/>
    </source>
</evidence>
<feature type="binding site" evidence="5">
    <location>
        <position position="302"/>
    </location>
    <ligand>
        <name>S-adenosyl-L-methionine</name>
        <dbReference type="ChEBI" id="CHEBI:59789"/>
    </ligand>
</feature>
<feature type="binding site" evidence="5">
    <location>
        <begin position="248"/>
        <end position="254"/>
    </location>
    <ligand>
        <name>S-adenosyl-L-methionine</name>
        <dbReference type="ChEBI" id="CHEBI:59789"/>
    </ligand>
</feature>
<evidence type="ECO:0000256" key="5">
    <source>
        <dbReference type="PROSITE-ProRule" id="PRU01023"/>
    </source>
</evidence>
<proteinExistence type="inferred from homology"/>
<keyword evidence="9" id="KW-1185">Reference proteome</keyword>
<dbReference type="OrthoDB" id="435282at2759"/>
<dbReference type="PROSITE" id="PS51686">
    <property type="entry name" value="SAM_MT_RSMB_NOP"/>
    <property type="match status" value="1"/>
</dbReference>
<dbReference type="Pfam" id="PF21153">
    <property type="entry name" value="NSUN5_N"/>
    <property type="match status" value="1"/>
</dbReference>
<dbReference type="Gene3D" id="3.40.50.150">
    <property type="entry name" value="Vaccinia Virus protein VP39"/>
    <property type="match status" value="1"/>
</dbReference>
<dbReference type="GO" id="GO:0070475">
    <property type="term" value="P:rRNA base methylation"/>
    <property type="evidence" value="ECO:0007669"/>
    <property type="project" value="TreeGrafter"/>
</dbReference>
<evidence type="ECO:0000256" key="4">
    <source>
        <dbReference type="ARBA" id="ARBA00022884"/>
    </source>
</evidence>
<evidence type="ECO:0000256" key="3">
    <source>
        <dbReference type="ARBA" id="ARBA00022691"/>
    </source>
</evidence>
<dbReference type="PRINTS" id="PR02008">
    <property type="entry name" value="RCMTFAMILY"/>
</dbReference>
<keyword evidence="2 5" id="KW-0808">Transferase</keyword>
<dbReference type="KEGG" id="ffu:CLAFUR5_02785"/>
<dbReference type="GO" id="GO:0003723">
    <property type="term" value="F:RNA binding"/>
    <property type="evidence" value="ECO:0007669"/>
    <property type="project" value="UniProtKB-UniRule"/>
</dbReference>
<evidence type="ECO:0000256" key="6">
    <source>
        <dbReference type="SAM" id="MobiDB-lite"/>
    </source>
</evidence>
<dbReference type="InterPro" id="IPR001678">
    <property type="entry name" value="MeTrfase_RsmB-F_NOP2_dom"/>
</dbReference>
<feature type="region of interest" description="Disordered" evidence="6">
    <location>
        <begin position="342"/>
        <end position="391"/>
    </location>
</feature>
<feature type="active site" description="Nucleophile" evidence="5">
    <location>
        <position position="428"/>
    </location>
</feature>
<dbReference type="Pfam" id="PF01189">
    <property type="entry name" value="Methyltr_RsmB-F"/>
    <property type="match status" value="1"/>
</dbReference>
<dbReference type="Proteomes" id="UP000756132">
    <property type="component" value="Chromosome 2"/>
</dbReference>
<dbReference type="Gene3D" id="3.30.70.1170">
    <property type="entry name" value="Sun protein, domain 3"/>
    <property type="match status" value="1"/>
</dbReference>
<dbReference type="PANTHER" id="PTHR22807">
    <property type="entry name" value="NOP2 YEAST -RELATED NOL1/NOP2/FMU SUN DOMAIN-CONTAINING"/>
    <property type="match status" value="1"/>
</dbReference>
<evidence type="ECO:0000256" key="1">
    <source>
        <dbReference type="ARBA" id="ARBA00022603"/>
    </source>
</evidence>
<dbReference type="InterPro" id="IPR023267">
    <property type="entry name" value="RCMT"/>
</dbReference>
<feature type="domain" description="SAM-dependent MTase RsmB/NOP-type" evidence="7">
    <location>
        <begin position="141"/>
        <end position="525"/>
    </location>
</feature>
<dbReference type="GeneID" id="71982663"/>
<accession>A0A9Q8L9F4</accession>
<evidence type="ECO:0000313" key="8">
    <source>
        <dbReference type="EMBL" id="UJO13370.1"/>
    </source>
</evidence>
<dbReference type="RefSeq" id="XP_047757736.1">
    <property type="nucleotide sequence ID" value="XM_047901933.1"/>
</dbReference>
<keyword evidence="4 5" id="KW-0694">RNA-binding</keyword>
<dbReference type="EMBL" id="CP090164">
    <property type="protein sequence ID" value="UJO13370.1"/>
    <property type="molecule type" value="Genomic_DNA"/>
</dbReference>
<gene>
    <name evidence="8" type="ORF">CLAFUR5_02785</name>
</gene>
<feature type="compositionally biased region" description="Acidic residues" evidence="6">
    <location>
        <begin position="372"/>
        <end position="391"/>
    </location>
</feature>
<dbReference type="AlphaFoldDB" id="A0A9Q8L9F4"/>
<organism evidence="8 9">
    <name type="scientific">Passalora fulva</name>
    <name type="common">Tomato leaf mold</name>
    <name type="synonym">Cladosporium fulvum</name>
    <dbReference type="NCBI Taxonomy" id="5499"/>
    <lineage>
        <taxon>Eukaryota</taxon>
        <taxon>Fungi</taxon>
        <taxon>Dikarya</taxon>
        <taxon>Ascomycota</taxon>
        <taxon>Pezizomycotina</taxon>
        <taxon>Dothideomycetes</taxon>
        <taxon>Dothideomycetidae</taxon>
        <taxon>Mycosphaerellales</taxon>
        <taxon>Mycosphaerellaceae</taxon>
        <taxon>Fulvia</taxon>
    </lineage>
</organism>
<dbReference type="InterPro" id="IPR048889">
    <property type="entry name" value="NSUN5_RCM1_N"/>
</dbReference>
<protein>
    <submittedName>
        <fullName evidence="8">25S rRNA (Cytosine-C(5))-methyltransferase rcm1</fullName>
    </submittedName>
</protein>
<sequence length="559" mass="60838">MSLYHEAAQILDKAKKEGGALKSIVFGKTTWKSDAKALYALTIEGAKWSEVLSEAIERSGILKVEKSLSPTLALLLTHDLFLARKGIALPATHGLSTCVSRHKVRLSAELTKARLRRGCATLDALRHQINSQISTDQQSAANGTSPARHPRWLRVNALKTTLCEELSISFANYTREESLQDITSPAKPGRLLYVDDHIPNLLAIAGPDNPTTFKSYKTGKLIIQEKASCFPAYLLDPTPGEGDVIDACAAPGNKTTHAAALLTGSNSRVIACEKDPERSKTLAKMVKLAGGDKSIAIKAKQDFLRLKPNSKEFANVTSLLLDPSCSGSGIFGRDEASLTVRLPSISTEEPTSKSRKRKRASKPPATLKEPEPEPPSEDVIEEETPTDPAVDDEEKLKARLENLSTFQLRILLHAMSFPAAKRITYSTCSIHATENEAVVVKALASSVAAERGWTVLRRPDQVDGMKRWHKRGHVNAVQEAMAQVKVSGTSKDHINAPEVADACIQCDKGGEDGTMGFFVAAFVRDDALVRAPDQDDSMQDHDDEVIEETEWNGFSGDEA</sequence>
<evidence type="ECO:0000259" key="7">
    <source>
        <dbReference type="PROSITE" id="PS51686"/>
    </source>
</evidence>
<dbReference type="PANTHER" id="PTHR22807:SF4">
    <property type="entry name" value="28S RRNA (CYTOSINE-C(5))-METHYLTRANSFERASE"/>
    <property type="match status" value="1"/>
</dbReference>
<feature type="binding site" evidence="5">
    <location>
        <position position="273"/>
    </location>
    <ligand>
        <name>S-adenosyl-L-methionine</name>
        <dbReference type="ChEBI" id="CHEBI:59789"/>
    </ligand>
</feature>
<dbReference type="GO" id="GO:0008173">
    <property type="term" value="F:RNA methyltransferase activity"/>
    <property type="evidence" value="ECO:0007669"/>
    <property type="project" value="InterPro"/>
</dbReference>
<dbReference type="InterPro" id="IPR049560">
    <property type="entry name" value="MeTrfase_RsmB-F_NOP2_cat"/>
</dbReference>